<sequence>MSCQKISHNLPGLGVPIHINPKTRHYRFSRRLARKATSSLKSKGTNAPLTVGNKVASGPQHRLSSQSYSEVSIEALSEESDDGEIELEEESESDEFSLKTAGQITGGGFADKPGKNADPYHTCYALSGLSIAQRSPRFTTILSPSSSGPVGLTSDNQSDQIKERARDAADLVGPQTSALRMPLVSVCLSRLGSAVQVPFAEVAGDLSTNLLTDIDPLHNITQDGFAFTLAYFSPSQAHPICWGDETVIDATGV</sequence>
<dbReference type="Pfam" id="PF00432">
    <property type="entry name" value="Prenyltrans"/>
    <property type="match status" value="1"/>
</dbReference>
<evidence type="ECO:0000256" key="1">
    <source>
        <dbReference type="ARBA" id="ARBA00022737"/>
    </source>
</evidence>
<dbReference type="Proteomes" id="UP000784294">
    <property type="component" value="Unassembled WGS sequence"/>
</dbReference>
<dbReference type="EMBL" id="CAAALY010034883">
    <property type="protein sequence ID" value="VEL17931.1"/>
    <property type="molecule type" value="Genomic_DNA"/>
</dbReference>
<organism evidence="4 5">
    <name type="scientific">Protopolystoma xenopodis</name>
    <dbReference type="NCBI Taxonomy" id="117903"/>
    <lineage>
        <taxon>Eukaryota</taxon>
        <taxon>Metazoa</taxon>
        <taxon>Spiralia</taxon>
        <taxon>Lophotrochozoa</taxon>
        <taxon>Platyhelminthes</taxon>
        <taxon>Monogenea</taxon>
        <taxon>Polyopisthocotylea</taxon>
        <taxon>Polystomatidea</taxon>
        <taxon>Polystomatidae</taxon>
        <taxon>Protopolystoma</taxon>
    </lineage>
</organism>
<evidence type="ECO:0000256" key="2">
    <source>
        <dbReference type="SAM" id="MobiDB-lite"/>
    </source>
</evidence>
<reference evidence="4" key="1">
    <citation type="submission" date="2018-11" db="EMBL/GenBank/DDBJ databases">
        <authorList>
            <consortium name="Pathogen Informatics"/>
        </authorList>
    </citation>
    <scope>NUCLEOTIDE SEQUENCE</scope>
</reference>
<keyword evidence="5" id="KW-1185">Reference proteome</keyword>
<accession>A0A448WQX4</accession>
<evidence type="ECO:0000313" key="5">
    <source>
        <dbReference type="Proteomes" id="UP000784294"/>
    </source>
</evidence>
<feature type="region of interest" description="Disordered" evidence="2">
    <location>
        <begin position="34"/>
        <end position="96"/>
    </location>
</feature>
<gene>
    <name evidence="4" type="ORF">PXEA_LOCUS11371</name>
</gene>
<dbReference type="InterPro" id="IPR008930">
    <property type="entry name" value="Terpenoid_cyclase/PrenylTrfase"/>
</dbReference>
<keyword evidence="1" id="KW-0677">Repeat</keyword>
<proteinExistence type="predicted"/>
<name>A0A448WQX4_9PLAT</name>
<feature type="domain" description="Prenyltransferase alpha-alpha toroid" evidence="3">
    <location>
        <begin position="86"/>
        <end position="164"/>
    </location>
</feature>
<protein>
    <recommendedName>
        <fullName evidence="3">Prenyltransferase alpha-alpha toroid domain-containing protein</fullName>
    </recommendedName>
</protein>
<evidence type="ECO:0000259" key="3">
    <source>
        <dbReference type="Pfam" id="PF00432"/>
    </source>
</evidence>
<dbReference type="GO" id="GO:0003824">
    <property type="term" value="F:catalytic activity"/>
    <property type="evidence" value="ECO:0007669"/>
    <property type="project" value="InterPro"/>
</dbReference>
<dbReference type="SUPFAM" id="SSF48239">
    <property type="entry name" value="Terpenoid cyclases/Protein prenyltransferases"/>
    <property type="match status" value="1"/>
</dbReference>
<dbReference type="Gene3D" id="1.50.10.20">
    <property type="match status" value="1"/>
</dbReference>
<comment type="caution">
    <text evidence="4">The sequence shown here is derived from an EMBL/GenBank/DDBJ whole genome shotgun (WGS) entry which is preliminary data.</text>
</comment>
<dbReference type="InterPro" id="IPR001330">
    <property type="entry name" value="Prenyltrans"/>
</dbReference>
<evidence type="ECO:0000313" key="4">
    <source>
        <dbReference type="EMBL" id="VEL17931.1"/>
    </source>
</evidence>
<feature type="compositionally biased region" description="Acidic residues" evidence="2">
    <location>
        <begin position="76"/>
        <end position="95"/>
    </location>
</feature>
<dbReference type="OrthoDB" id="10261146at2759"/>
<dbReference type="AlphaFoldDB" id="A0A448WQX4"/>
<feature type="compositionally biased region" description="Polar residues" evidence="2">
    <location>
        <begin position="36"/>
        <end position="48"/>
    </location>
</feature>